<organism evidence="1 2">
    <name type="scientific">Malus baccata</name>
    <name type="common">Siberian crab apple</name>
    <name type="synonym">Pyrus baccata</name>
    <dbReference type="NCBI Taxonomy" id="106549"/>
    <lineage>
        <taxon>Eukaryota</taxon>
        <taxon>Viridiplantae</taxon>
        <taxon>Streptophyta</taxon>
        <taxon>Embryophyta</taxon>
        <taxon>Tracheophyta</taxon>
        <taxon>Spermatophyta</taxon>
        <taxon>Magnoliopsida</taxon>
        <taxon>eudicotyledons</taxon>
        <taxon>Gunneridae</taxon>
        <taxon>Pentapetalae</taxon>
        <taxon>rosids</taxon>
        <taxon>fabids</taxon>
        <taxon>Rosales</taxon>
        <taxon>Rosaceae</taxon>
        <taxon>Amygdaloideae</taxon>
        <taxon>Maleae</taxon>
        <taxon>Malus</taxon>
    </lineage>
</organism>
<dbReference type="AlphaFoldDB" id="A0A540NM49"/>
<name>A0A540NM49_MALBA</name>
<evidence type="ECO:0000313" key="2">
    <source>
        <dbReference type="Proteomes" id="UP000315295"/>
    </source>
</evidence>
<comment type="caution">
    <text evidence="1">The sequence shown here is derived from an EMBL/GenBank/DDBJ whole genome shotgun (WGS) entry which is preliminary data.</text>
</comment>
<keyword evidence="2" id="KW-1185">Reference proteome</keyword>
<reference evidence="1 2" key="1">
    <citation type="journal article" date="2019" name="G3 (Bethesda)">
        <title>Sequencing of a Wild Apple (Malus baccata) Genome Unravels the Differences Between Cultivated and Wild Apple Species Regarding Disease Resistance and Cold Tolerance.</title>
        <authorList>
            <person name="Chen X."/>
        </authorList>
    </citation>
    <scope>NUCLEOTIDE SEQUENCE [LARGE SCALE GENOMIC DNA]</scope>
    <source>
        <strain evidence="2">cv. Shandingzi</strain>
        <tissue evidence="1">Leaves</tissue>
    </source>
</reference>
<dbReference type="Proteomes" id="UP000315295">
    <property type="component" value="Unassembled WGS sequence"/>
</dbReference>
<proteinExistence type="predicted"/>
<gene>
    <name evidence="1" type="ORF">C1H46_002297</name>
</gene>
<dbReference type="EMBL" id="VIEB01000023">
    <property type="protein sequence ID" value="TQE12094.1"/>
    <property type="molecule type" value="Genomic_DNA"/>
</dbReference>
<evidence type="ECO:0000313" key="1">
    <source>
        <dbReference type="EMBL" id="TQE12094.1"/>
    </source>
</evidence>
<evidence type="ECO:0008006" key="3">
    <source>
        <dbReference type="Google" id="ProtNLM"/>
    </source>
</evidence>
<accession>A0A540NM49</accession>
<sequence>MVSREYGIGSALHAEAVVARVASVFAQRWHEGQVQMEGDALLVVAAIQNTGSALHGHLGHLFVDTQQILQGFKQ</sequence>
<protein>
    <recommendedName>
        <fullName evidence="3">RNase H type-1 domain-containing protein</fullName>
    </recommendedName>
</protein>